<dbReference type="GO" id="GO:0036311">
    <property type="term" value="F:chitin disaccharide deacetylase activity"/>
    <property type="evidence" value="ECO:0007669"/>
    <property type="project" value="UniProtKB-EC"/>
</dbReference>
<dbReference type="PANTHER" id="PTHR31609:SF1">
    <property type="entry name" value="CARBOHYDRATE DEACETYLASE"/>
    <property type="match status" value="1"/>
</dbReference>
<keyword evidence="4" id="KW-0460">Magnesium</keyword>
<comment type="caution">
    <text evidence="6">The sequence shown here is derived from an EMBL/GenBank/DDBJ whole genome shotgun (WGS) entry which is preliminary data.</text>
</comment>
<protein>
    <submittedName>
        <fullName evidence="6">Glycoside hydrolase/deacetylase ChbG (UPF0249 family)</fullName>
        <ecNumber evidence="6">3.5.1.105</ecNumber>
    </submittedName>
</protein>
<dbReference type="EC" id="3.5.1.105" evidence="6"/>
<evidence type="ECO:0000256" key="3">
    <source>
        <dbReference type="ARBA" id="ARBA00022801"/>
    </source>
</evidence>
<sequence length="266" mass="31228">MKLLCIGDDFAFTRAVTFGIIDAIDYGILRNTGIFINSEWAEMAIDLIKERPHVCLGIDFNLVAGKPVSNPKDIPHLVDENGDFHKSTYYVNQEQYNTEEGRKELFPYDEVRIEIRAQYNKFLKLVGKEPGYLNMHSIIPETYDQAIEEIHQETNIPRYEQIVKKYKIKELYDFVGISYSEKKEFDVKWQLEKNMIPEVFKHSKEMLSEEYVHIICHPGYVDAQLVDNTTLSIERMRDAEFYMSPDIKKWVEDNDVELITFYGLVD</sequence>
<evidence type="ECO:0000256" key="1">
    <source>
        <dbReference type="ARBA" id="ARBA00001946"/>
    </source>
</evidence>
<dbReference type="Pfam" id="PF04794">
    <property type="entry name" value="YdjC"/>
    <property type="match status" value="1"/>
</dbReference>
<dbReference type="InterPro" id="IPR011330">
    <property type="entry name" value="Glyco_hydro/deAcase_b/a-brl"/>
</dbReference>
<dbReference type="RefSeq" id="WP_307411591.1">
    <property type="nucleotide sequence ID" value="NZ_JAUSUR010000009.1"/>
</dbReference>
<evidence type="ECO:0000256" key="2">
    <source>
        <dbReference type="ARBA" id="ARBA00022723"/>
    </source>
</evidence>
<keyword evidence="7" id="KW-1185">Reference proteome</keyword>
<organism evidence="6 7">
    <name type="scientific">Breznakia pachnodae</name>
    <dbReference type="NCBI Taxonomy" id="265178"/>
    <lineage>
        <taxon>Bacteria</taxon>
        <taxon>Bacillati</taxon>
        <taxon>Bacillota</taxon>
        <taxon>Erysipelotrichia</taxon>
        <taxon>Erysipelotrichales</taxon>
        <taxon>Erysipelotrichaceae</taxon>
        <taxon>Breznakia</taxon>
    </lineage>
</organism>
<keyword evidence="3 6" id="KW-0378">Hydrolase</keyword>
<name>A0ABU0E842_9FIRM</name>
<accession>A0ABU0E842</accession>
<keyword evidence="2" id="KW-0479">Metal-binding</keyword>
<gene>
    <name evidence="6" type="ORF">J2S15_003833</name>
</gene>
<dbReference type="Gene3D" id="3.20.20.370">
    <property type="entry name" value="Glycoside hydrolase/deacetylase"/>
    <property type="match status" value="1"/>
</dbReference>
<evidence type="ECO:0000256" key="5">
    <source>
        <dbReference type="ARBA" id="ARBA00023277"/>
    </source>
</evidence>
<dbReference type="SUPFAM" id="SSF88713">
    <property type="entry name" value="Glycoside hydrolase/deacetylase"/>
    <property type="match status" value="1"/>
</dbReference>
<evidence type="ECO:0000256" key="4">
    <source>
        <dbReference type="ARBA" id="ARBA00022842"/>
    </source>
</evidence>
<dbReference type="EMBL" id="JAUSUR010000009">
    <property type="protein sequence ID" value="MDQ0363072.1"/>
    <property type="molecule type" value="Genomic_DNA"/>
</dbReference>
<evidence type="ECO:0000313" key="7">
    <source>
        <dbReference type="Proteomes" id="UP001230220"/>
    </source>
</evidence>
<dbReference type="Proteomes" id="UP001230220">
    <property type="component" value="Unassembled WGS sequence"/>
</dbReference>
<evidence type="ECO:0000313" key="6">
    <source>
        <dbReference type="EMBL" id="MDQ0363072.1"/>
    </source>
</evidence>
<keyword evidence="5" id="KW-0119">Carbohydrate metabolism</keyword>
<proteinExistence type="predicted"/>
<comment type="cofactor">
    <cofactor evidence="1">
        <name>Mg(2+)</name>
        <dbReference type="ChEBI" id="CHEBI:18420"/>
    </cofactor>
</comment>
<reference evidence="6 7" key="1">
    <citation type="submission" date="2023-07" db="EMBL/GenBank/DDBJ databases">
        <title>Genomic Encyclopedia of Type Strains, Phase IV (KMG-IV): sequencing the most valuable type-strain genomes for metagenomic binning, comparative biology and taxonomic classification.</title>
        <authorList>
            <person name="Goeker M."/>
        </authorList>
    </citation>
    <scope>NUCLEOTIDE SEQUENCE [LARGE SCALE GENOMIC DNA]</scope>
    <source>
        <strain evidence="6 7">DSM 16784</strain>
    </source>
</reference>
<dbReference type="PANTHER" id="PTHR31609">
    <property type="entry name" value="YDJC DEACETYLASE FAMILY MEMBER"/>
    <property type="match status" value="1"/>
</dbReference>
<dbReference type="InterPro" id="IPR006879">
    <property type="entry name" value="YdjC-like"/>
</dbReference>